<evidence type="ECO:0000313" key="2">
    <source>
        <dbReference type="Proteomes" id="UP001275440"/>
    </source>
</evidence>
<evidence type="ECO:0000313" key="1">
    <source>
        <dbReference type="EMBL" id="MDV2478562.1"/>
    </source>
</evidence>
<accession>A0ABU3WX27</accession>
<comment type="caution">
    <text evidence="1">The sequence shown here is derived from an EMBL/GenBank/DDBJ whole genome shotgun (WGS) entry which is preliminary data.</text>
</comment>
<keyword evidence="2" id="KW-1185">Reference proteome</keyword>
<gene>
    <name evidence="1" type="ORF">F8M49_29820</name>
</gene>
<dbReference type="EMBL" id="WBMO01000005">
    <property type="protein sequence ID" value="MDV2478562.1"/>
    <property type="molecule type" value="Genomic_DNA"/>
</dbReference>
<name>A0ABU3WX27_9NOCA</name>
<reference evidence="1 2" key="1">
    <citation type="submission" date="2019-10" db="EMBL/GenBank/DDBJ databases">
        <title>Draft Genome Assembly of Rhodococcus zopfii DSM44189.</title>
        <authorList>
            <person name="Sutton J.M."/>
            <person name="Akob D.M."/>
            <person name="Bushman T.J."/>
        </authorList>
    </citation>
    <scope>NUCLEOTIDE SEQUENCE [LARGE SCALE GENOMIC DNA]</scope>
    <source>
        <strain evidence="1 2">DSM 44189</strain>
    </source>
</reference>
<dbReference type="Proteomes" id="UP001275440">
    <property type="component" value="Unassembled WGS sequence"/>
</dbReference>
<proteinExistence type="predicted"/>
<organism evidence="1 2">
    <name type="scientific">Rhodococcus zopfii</name>
    <dbReference type="NCBI Taxonomy" id="43772"/>
    <lineage>
        <taxon>Bacteria</taxon>
        <taxon>Bacillati</taxon>
        <taxon>Actinomycetota</taxon>
        <taxon>Actinomycetes</taxon>
        <taxon>Mycobacteriales</taxon>
        <taxon>Nocardiaceae</taxon>
        <taxon>Rhodococcus</taxon>
    </lineage>
</organism>
<sequence length="107" mass="12057">MKSQFTAPAEIDPATGRPHRGELRQEMMQLRALEDSRLQPVLYRNTEGFHQRPDSYRREFLYEISDLPHTTELPLITAWPALGLGPVTAHLEIPTAEALRAAVVPLG</sequence>
<protein>
    <submittedName>
        <fullName evidence="1">Uncharacterized protein</fullName>
    </submittedName>
</protein>